<dbReference type="Proteomes" id="UP000637628">
    <property type="component" value="Unassembled WGS sequence"/>
</dbReference>
<evidence type="ECO:0000313" key="1">
    <source>
        <dbReference type="EMBL" id="GIE00546.1"/>
    </source>
</evidence>
<gene>
    <name evidence="1" type="ORF">Adu01nite_18960</name>
</gene>
<reference evidence="1 2" key="1">
    <citation type="submission" date="2021-01" db="EMBL/GenBank/DDBJ databases">
        <title>Whole genome shotgun sequence of Actinoplanes durhamensis NBRC 14914.</title>
        <authorList>
            <person name="Komaki H."/>
            <person name="Tamura T."/>
        </authorList>
    </citation>
    <scope>NUCLEOTIDE SEQUENCE [LARGE SCALE GENOMIC DNA]</scope>
    <source>
        <strain evidence="1 2">NBRC 14914</strain>
    </source>
</reference>
<name>A0ABQ3YSM9_9ACTN</name>
<organism evidence="1 2">
    <name type="scientific">Paractinoplanes durhamensis</name>
    <dbReference type="NCBI Taxonomy" id="113563"/>
    <lineage>
        <taxon>Bacteria</taxon>
        <taxon>Bacillati</taxon>
        <taxon>Actinomycetota</taxon>
        <taxon>Actinomycetes</taxon>
        <taxon>Micromonosporales</taxon>
        <taxon>Micromonosporaceae</taxon>
        <taxon>Paractinoplanes</taxon>
    </lineage>
</organism>
<protein>
    <recommendedName>
        <fullName evidence="3">NTP pyrophosphohydrolase</fullName>
    </recommendedName>
</protein>
<comment type="caution">
    <text evidence="1">The sequence shown here is derived from an EMBL/GenBank/DDBJ whole genome shotgun (WGS) entry which is preliminary data.</text>
</comment>
<dbReference type="RefSeq" id="WP_203726187.1">
    <property type="nucleotide sequence ID" value="NZ_BAAATX010000031.1"/>
</dbReference>
<dbReference type="EMBL" id="BOML01000018">
    <property type="protein sequence ID" value="GIE00546.1"/>
    <property type="molecule type" value="Genomic_DNA"/>
</dbReference>
<evidence type="ECO:0000313" key="2">
    <source>
        <dbReference type="Proteomes" id="UP000637628"/>
    </source>
</evidence>
<keyword evidence="2" id="KW-1185">Reference proteome</keyword>
<evidence type="ECO:0008006" key="3">
    <source>
        <dbReference type="Google" id="ProtNLM"/>
    </source>
</evidence>
<sequence>MTVPLVIVDGANVVGSVPDGWWKDRPAAAVRLRDSLAAIIPDGLPDLPGPIEVTLVVEGKAREIPQADNGVTLARATNSGDDKIVDLVRGEHRTRRVVVVTADRGLRDRVVALGAEVRGPSSVPRR</sequence>
<accession>A0ABQ3YSM9</accession>
<proteinExistence type="predicted"/>